<reference evidence="12" key="1">
    <citation type="submission" date="2019-08" db="EMBL/GenBank/DDBJ databases">
        <authorList>
            <person name="Kucharzyk K."/>
            <person name="Murdoch R.W."/>
            <person name="Higgins S."/>
            <person name="Loffler F."/>
        </authorList>
    </citation>
    <scope>NUCLEOTIDE SEQUENCE</scope>
</reference>
<evidence type="ECO:0000256" key="2">
    <source>
        <dbReference type="ARBA" id="ARBA00005528"/>
    </source>
</evidence>
<dbReference type="EC" id="2.1.1.193" evidence="3"/>
<evidence type="ECO:0000259" key="11">
    <source>
        <dbReference type="Pfam" id="PF04452"/>
    </source>
</evidence>
<dbReference type="InterPro" id="IPR046886">
    <property type="entry name" value="RsmE_MTase_dom"/>
</dbReference>
<keyword evidence="4" id="KW-0963">Cytoplasm</keyword>
<dbReference type="PANTHER" id="PTHR30027">
    <property type="entry name" value="RIBOSOMAL RNA SMALL SUBUNIT METHYLTRANSFERASE E"/>
    <property type="match status" value="1"/>
</dbReference>
<evidence type="ECO:0000313" key="12">
    <source>
        <dbReference type="EMBL" id="MPM91709.1"/>
    </source>
</evidence>
<comment type="similarity">
    <text evidence="2">Belongs to the RNA methyltransferase RsmE family.</text>
</comment>
<dbReference type="InterPro" id="IPR029028">
    <property type="entry name" value="Alpha/beta_knot_MTases"/>
</dbReference>
<organism evidence="12">
    <name type="scientific">bioreactor metagenome</name>
    <dbReference type="NCBI Taxonomy" id="1076179"/>
    <lineage>
        <taxon>unclassified sequences</taxon>
        <taxon>metagenomes</taxon>
        <taxon>ecological metagenomes</taxon>
    </lineage>
</organism>
<dbReference type="NCBIfam" id="TIGR00046">
    <property type="entry name" value="RsmE family RNA methyltransferase"/>
    <property type="match status" value="1"/>
</dbReference>
<evidence type="ECO:0000256" key="3">
    <source>
        <dbReference type="ARBA" id="ARBA00012328"/>
    </source>
</evidence>
<dbReference type="GO" id="GO:0005737">
    <property type="term" value="C:cytoplasm"/>
    <property type="evidence" value="ECO:0007669"/>
    <property type="project" value="UniProtKB-SubCell"/>
</dbReference>
<proteinExistence type="inferred from homology"/>
<evidence type="ECO:0000256" key="10">
    <source>
        <dbReference type="ARBA" id="ARBA00047944"/>
    </source>
</evidence>
<dbReference type="Pfam" id="PF04452">
    <property type="entry name" value="Methyltrans_RNA"/>
    <property type="match status" value="1"/>
</dbReference>
<dbReference type="Gene3D" id="3.40.1280.10">
    <property type="match status" value="1"/>
</dbReference>
<evidence type="ECO:0000256" key="7">
    <source>
        <dbReference type="ARBA" id="ARBA00022679"/>
    </source>
</evidence>
<comment type="catalytic activity">
    <reaction evidence="10">
        <text>uridine(1498) in 16S rRNA + S-adenosyl-L-methionine = N(3)-methyluridine(1498) in 16S rRNA + S-adenosyl-L-homocysteine + H(+)</text>
        <dbReference type="Rhea" id="RHEA:42920"/>
        <dbReference type="Rhea" id="RHEA-COMP:10283"/>
        <dbReference type="Rhea" id="RHEA-COMP:10284"/>
        <dbReference type="ChEBI" id="CHEBI:15378"/>
        <dbReference type="ChEBI" id="CHEBI:57856"/>
        <dbReference type="ChEBI" id="CHEBI:59789"/>
        <dbReference type="ChEBI" id="CHEBI:65315"/>
        <dbReference type="ChEBI" id="CHEBI:74502"/>
        <dbReference type="EC" id="2.1.1.193"/>
    </reaction>
</comment>
<dbReference type="PANTHER" id="PTHR30027:SF3">
    <property type="entry name" value="16S RRNA (URACIL(1498)-N(3))-METHYLTRANSFERASE"/>
    <property type="match status" value="1"/>
</dbReference>
<protein>
    <recommendedName>
        <fullName evidence="3">16S rRNA (uracil(1498)-N(3))-methyltransferase</fullName>
        <ecNumber evidence="3">2.1.1.193</ecNumber>
    </recommendedName>
</protein>
<name>A0A645DR27_9ZZZZ</name>
<keyword evidence="6 12" id="KW-0489">Methyltransferase</keyword>
<comment type="function">
    <text evidence="9">Specifically methylates the N3 position of the uracil ring of uridine 1498 (m3U1498) in 16S rRNA. Acts on the fully assembled 30S ribosomal subunit.</text>
</comment>
<keyword evidence="7 12" id="KW-0808">Transferase</keyword>
<comment type="subcellular location">
    <subcellularLocation>
        <location evidence="1">Cytoplasm</location>
    </subcellularLocation>
</comment>
<comment type="caution">
    <text evidence="12">The sequence shown here is derived from an EMBL/GenBank/DDBJ whole genome shotgun (WGS) entry which is preliminary data.</text>
</comment>
<keyword evidence="5" id="KW-0698">rRNA processing</keyword>
<evidence type="ECO:0000256" key="4">
    <source>
        <dbReference type="ARBA" id="ARBA00022490"/>
    </source>
</evidence>
<dbReference type="InterPro" id="IPR006700">
    <property type="entry name" value="RsmE"/>
</dbReference>
<gene>
    <name evidence="12" type="primary">rsmE_29</name>
    <name evidence="12" type="ORF">SDC9_138841</name>
</gene>
<evidence type="ECO:0000256" key="6">
    <source>
        <dbReference type="ARBA" id="ARBA00022603"/>
    </source>
</evidence>
<dbReference type="CDD" id="cd18084">
    <property type="entry name" value="RsmE-like"/>
    <property type="match status" value="1"/>
</dbReference>
<dbReference type="GO" id="GO:0070042">
    <property type="term" value="F:rRNA (uridine-N3-)-methyltransferase activity"/>
    <property type="evidence" value="ECO:0007669"/>
    <property type="project" value="TreeGrafter"/>
</dbReference>
<evidence type="ECO:0000256" key="8">
    <source>
        <dbReference type="ARBA" id="ARBA00022691"/>
    </source>
</evidence>
<dbReference type="EMBL" id="VSSQ01038734">
    <property type="protein sequence ID" value="MPM91709.1"/>
    <property type="molecule type" value="Genomic_DNA"/>
</dbReference>
<dbReference type="GO" id="GO:0070475">
    <property type="term" value="P:rRNA base methylation"/>
    <property type="evidence" value="ECO:0007669"/>
    <property type="project" value="TreeGrafter"/>
</dbReference>
<dbReference type="AlphaFoldDB" id="A0A645DR27"/>
<dbReference type="InterPro" id="IPR029026">
    <property type="entry name" value="tRNA_m1G_MTases_N"/>
</dbReference>
<dbReference type="SUPFAM" id="SSF75217">
    <property type="entry name" value="alpha/beta knot"/>
    <property type="match status" value="1"/>
</dbReference>
<keyword evidence="8" id="KW-0949">S-adenosyl-L-methionine</keyword>
<evidence type="ECO:0000256" key="5">
    <source>
        <dbReference type="ARBA" id="ARBA00022552"/>
    </source>
</evidence>
<feature type="domain" description="Ribosomal RNA small subunit methyltransferase E methyltransferase" evidence="11">
    <location>
        <begin position="4"/>
        <end position="145"/>
    </location>
</feature>
<sequence length="153" mass="16918">MHTIALVSSRYCVTDLSDKKESALSSRFDRLEAQIKVAIQQSGSPVPTQLERNVIPLSELPSWWGNRGLGLFFHQSSRPHMQQTLASLVHTLPFQTPIAVLIGPEGGFSDEECLFLEDHGFTAVLLKTNILRSETAGIYALSALQVLMTESHN</sequence>
<evidence type="ECO:0000256" key="9">
    <source>
        <dbReference type="ARBA" id="ARBA00025699"/>
    </source>
</evidence>
<evidence type="ECO:0000256" key="1">
    <source>
        <dbReference type="ARBA" id="ARBA00004496"/>
    </source>
</evidence>
<accession>A0A645DR27</accession>